<evidence type="ECO:0000256" key="2">
    <source>
        <dbReference type="ARBA" id="ARBA00022729"/>
    </source>
</evidence>
<dbReference type="Pfam" id="PF01375">
    <property type="entry name" value="Enterotoxin_a"/>
    <property type="match status" value="1"/>
</dbReference>
<protein>
    <submittedName>
        <fullName evidence="7">Uncharacterized protein</fullName>
    </submittedName>
</protein>
<dbReference type="SUPFAM" id="SSF56399">
    <property type="entry name" value="ADP-ribosylation"/>
    <property type="match status" value="1"/>
</dbReference>
<dbReference type="Gene3D" id="3.90.210.10">
    <property type="entry name" value="Heat-Labile Enterotoxin, subunit A"/>
    <property type="match status" value="1"/>
</dbReference>
<name>A0AAJ0CR79_9HYPO</name>
<dbReference type="AlphaFoldDB" id="A0AAJ0CR79"/>
<organism evidence="7 8">
    <name type="scientific">Conoideocrella luteorostrata</name>
    <dbReference type="NCBI Taxonomy" id="1105319"/>
    <lineage>
        <taxon>Eukaryota</taxon>
        <taxon>Fungi</taxon>
        <taxon>Dikarya</taxon>
        <taxon>Ascomycota</taxon>
        <taxon>Pezizomycotina</taxon>
        <taxon>Sordariomycetes</taxon>
        <taxon>Hypocreomycetidae</taxon>
        <taxon>Hypocreales</taxon>
        <taxon>Clavicipitaceae</taxon>
        <taxon>Conoideocrella</taxon>
    </lineage>
</organism>
<sequence length="312" mass="34386">MKHSFGAFLVLASPFWLGGTHALPGGLQPTSAANSITLRHPSGDATTSGPFRKEQRDEKPAEEPAVVYRGDTRSPAELRALGGIPTEFGGPLRNESYGLEAHHRANCDKGKCLSAYTSTAKVFGSAMLFATDGGDNKKVNGWVYKIHATPNMIDMDNSGFKLYFIMETEFSALGGIRWDQIEGWMPAPASTYQFVGGNSFDELTFEDFQRDPRQDWPKAWIPNPEYNKKYDTYRASGGQPQLAGDEKNIKTYGEMSLEKYALEFMKKNGQSVGWTDGKSPFLNLTAPTKQWSGPSPLNDTSAAFPKKSSKKD</sequence>
<keyword evidence="3" id="KW-0843">Virulence</keyword>
<keyword evidence="1" id="KW-0800">Toxin</keyword>
<keyword evidence="4" id="KW-1015">Disulfide bond</keyword>
<dbReference type="GO" id="GO:0090729">
    <property type="term" value="F:toxin activity"/>
    <property type="evidence" value="ECO:0007669"/>
    <property type="project" value="UniProtKB-KW"/>
</dbReference>
<accession>A0AAJ0CR79</accession>
<evidence type="ECO:0000313" key="7">
    <source>
        <dbReference type="EMBL" id="KAK2601827.1"/>
    </source>
</evidence>
<evidence type="ECO:0000313" key="8">
    <source>
        <dbReference type="Proteomes" id="UP001251528"/>
    </source>
</evidence>
<proteinExistence type="predicted"/>
<feature type="compositionally biased region" description="Polar residues" evidence="5">
    <location>
        <begin position="285"/>
        <end position="301"/>
    </location>
</feature>
<evidence type="ECO:0000256" key="1">
    <source>
        <dbReference type="ARBA" id="ARBA00022656"/>
    </source>
</evidence>
<feature type="chain" id="PRO_5042556332" evidence="6">
    <location>
        <begin position="23"/>
        <end position="312"/>
    </location>
</feature>
<keyword evidence="8" id="KW-1185">Reference proteome</keyword>
<dbReference type="InterPro" id="IPR001144">
    <property type="entry name" value="Enterotoxin_A"/>
</dbReference>
<gene>
    <name evidence="7" type="ORF">QQS21_004610</name>
</gene>
<reference evidence="7" key="1">
    <citation type="submission" date="2023-06" db="EMBL/GenBank/DDBJ databases">
        <title>Conoideocrella luteorostrata (Hypocreales: Clavicipitaceae), a potential biocontrol fungus for elongate hemlock scale in United States Christmas tree production areas.</title>
        <authorList>
            <person name="Barrett H."/>
            <person name="Lovett B."/>
            <person name="Macias A.M."/>
            <person name="Stajich J.E."/>
            <person name="Kasson M.T."/>
        </authorList>
    </citation>
    <scope>NUCLEOTIDE SEQUENCE</scope>
    <source>
        <strain evidence="7">ARSEF 14590</strain>
    </source>
</reference>
<evidence type="ECO:0000256" key="6">
    <source>
        <dbReference type="SAM" id="SignalP"/>
    </source>
</evidence>
<feature type="signal peptide" evidence="6">
    <location>
        <begin position="1"/>
        <end position="22"/>
    </location>
</feature>
<evidence type="ECO:0000256" key="3">
    <source>
        <dbReference type="ARBA" id="ARBA00023026"/>
    </source>
</evidence>
<evidence type="ECO:0000256" key="5">
    <source>
        <dbReference type="SAM" id="MobiDB-lite"/>
    </source>
</evidence>
<dbReference type="Proteomes" id="UP001251528">
    <property type="component" value="Unassembled WGS sequence"/>
</dbReference>
<feature type="region of interest" description="Disordered" evidence="5">
    <location>
        <begin position="32"/>
        <end position="62"/>
    </location>
</feature>
<feature type="compositionally biased region" description="Basic and acidic residues" evidence="5">
    <location>
        <begin position="51"/>
        <end position="62"/>
    </location>
</feature>
<dbReference type="EMBL" id="JASWJB010000069">
    <property type="protein sequence ID" value="KAK2601827.1"/>
    <property type="molecule type" value="Genomic_DNA"/>
</dbReference>
<feature type="region of interest" description="Disordered" evidence="5">
    <location>
        <begin position="284"/>
        <end position="312"/>
    </location>
</feature>
<keyword evidence="2 6" id="KW-0732">Signal</keyword>
<comment type="caution">
    <text evidence="7">The sequence shown here is derived from an EMBL/GenBank/DDBJ whole genome shotgun (WGS) entry which is preliminary data.</text>
</comment>
<evidence type="ECO:0000256" key="4">
    <source>
        <dbReference type="ARBA" id="ARBA00023157"/>
    </source>
</evidence>